<dbReference type="InterPro" id="IPR038695">
    <property type="entry name" value="Saro_0823-like_sf"/>
</dbReference>
<reference evidence="1 2" key="1">
    <citation type="submission" date="2018-05" db="EMBL/GenBank/DDBJ databases">
        <title>A metagenomic window into the 2 km-deep terrestrial subsurface aquifer revealed taxonomically and functionally diverse microbial community comprising novel uncultured bacterial lineages.</title>
        <authorList>
            <person name="Kadnikov V.V."/>
            <person name="Mardanov A.V."/>
            <person name="Beletsky A.V."/>
            <person name="Banks D."/>
            <person name="Pimenov N.V."/>
            <person name="Frank Y.A."/>
            <person name="Karnachuk O.V."/>
            <person name="Ravin N.V."/>
        </authorList>
    </citation>
    <scope>NUCLEOTIDE SEQUENCE [LARGE SCALE GENOMIC DNA]</scope>
    <source>
        <strain evidence="1">BY5</strain>
    </source>
</reference>
<evidence type="ECO:0000313" key="1">
    <source>
        <dbReference type="EMBL" id="RCK79974.1"/>
    </source>
</evidence>
<sequence length="78" mass="8731">MLFMRYAIDVLFLDQQNVVVAAYSHLRPWIGLTRWHGDARSALELPAGTIRQHGLAPGDGIRLTAGSLHDRPQPRNQS</sequence>
<dbReference type="Proteomes" id="UP000252355">
    <property type="component" value="Unassembled WGS sequence"/>
</dbReference>
<dbReference type="Pfam" id="PF02643">
    <property type="entry name" value="DUF192"/>
    <property type="match status" value="1"/>
</dbReference>
<dbReference type="Gene3D" id="2.60.120.1140">
    <property type="entry name" value="Protein of unknown function DUF192"/>
    <property type="match status" value="1"/>
</dbReference>
<comment type="caution">
    <text evidence="1">The sequence shown here is derived from an EMBL/GenBank/DDBJ whole genome shotgun (WGS) entry which is preliminary data.</text>
</comment>
<dbReference type="EMBL" id="QOQW01000009">
    <property type="protein sequence ID" value="RCK79974.1"/>
    <property type="molecule type" value="Genomic_DNA"/>
</dbReference>
<evidence type="ECO:0000313" key="2">
    <source>
        <dbReference type="Proteomes" id="UP000252355"/>
    </source>
</evidence>
<organism evidence="1 2">
    <name type="scientific">Candidatus Ozemobacter sibiricus</name>
    <dbReference type="NCBI Taxonomy" id="2268124"/>
    <lineage>
        <taxon>Bacteria</taxon>
        <taxon>Candidatus Ozemobacteria</taxon>
        <taxon>Candidatus Ozemobacterales</taxon>
        <taxon>Candidatus Ozemobacteraceae</taxon>
        <taxon>Candidatus Ozemobacter</taxon>
    </lineage>
</organism>
<proteinExistence type="predicted"/>
<evidence type="ECO:0008006" key="3">
    <source>
        <dbReference type="Google" id="ProtNLM"/>
    </source>
</evidence>
<accession>A0A367ZPA8</accession>
<dbReference type="AlphaFoldDB" id="A0A367ZPA8"/>
<protein>
    <recommendedName>
        <fullName evidence="3">DUF192 domain-containing protein</fullName>
    </recommendedName>
</protein>
<name>A0A367ZPA8_9BACT</name>
<dbReference type="InterPro" id="IPR003795">
    <property type="entry name" value="DUF192"/>
</dbReference>
<gene>
    <name evidence="1" type="ORF">OZSIB_3843</name>
</gene>